<accession>A0ABS1ZAK2</accession>
<keyword evidence="2" id="KW-1185">Reference proteome</keyword>
<comment type="caution">
    <text evidence="1">The sequence shown here is derived from an EMBL/GenBank/DDBJ whole genome shotgun (WGS) entry which is preliminary data.</text>
</comment>
<dbReference type="EMBL" id="JAFCXS010000015">
    <property type="protein sequence ID" value="MBM0748970.1"/>
    <property type="molecule type" value="Genomic_DNA"/>
</dbReference>
<organism evidence="1 2">
    <name type="scientific">Pantoea eucrina</name>
    <dbReference type="NCBI Taxonomy" id="472693"/>
    <lineage>
        <taxon>Bacteria</taxon>
        <taxon>Pseudomonadati</taxon>
        <taxon>Pseudomonadota</taxon>
        <taxon>Gammaproteobacteria</taxon>
        <taxon>Enterobacterales</taxon>
        <taxon>Erwiniaceae</taxon>
        <taxon>Pantoea</taxon>
    </lineage>
</organism>
<reference evidence="1 2" key="1">
    <citation type="submission" date="2021-01" db="EMBL/GenBank/DDBJ databases">
        <title>Complete genome sequence of Pantoea eucrina OB49, a heavy metal tolerant bacterium with PGPR potential isolated from wheat in Algeria.</title>
        <authorList>
            <person name="Lekired A."/>
            <person name="Ouzari I.H."/>
        </authorList>
    </citation>
    <scope>NUCLEOTIDE SEQUENCE [LARGE SCALE GENOMIC DNA]</scope>
    <source>
        <strain evidence="1 2">OB49</strain>
    </source>
</reference>
<gene>
    <name evidence="1" type="ORF">JJB79_16385</name>
</gene>
<evidence type="ECO:0000313" key="1">
    <source>
        <dbReference type="EMBL" id="MBM0748970.1"/>
    </source>
</evidence>
<sequence>MAAELLALRHAAAELVEITRAGLEYIDAIPADIASKFEAMPGFSRDWAEDTISEARQLLLTGQPRD</sequence>
<evidence type="ECO:0000313" key="2">
    <source>
        <dbReference type="Proteomes" id="UP000809137"/>
    </source>
</evidence>
<protein>
    <submittedName>
        <fullName evidence="1">Uncharacterized protein</fullName>
    </submittedName>
</protein>
<proteinExistence type="predicted"/>
<name>A0ABS1ZAK2_9GAMM</name>
<dbReference type="Proteomes" id="UP000809137">
    <property type="component" value="Unassembled WGS sequence"/>
</dbReference>